<dbReference type="Proteomes" id="UP000275408">
    <property type="component" value="Unassembled WGS sequence"/>
</dbReference>
<dbReference type="EMBL" id="RCHS01004038">
    <property type="protein sequence ID" value="RMX38188.1"/>
    <property type="molecule type" value="Genomic_DNA"/>
</dbReference>
<dbReference type="PROSITE" id="PS50261">
    <property type="entry name" value="G_PROTEIN_RECEP_F2_4"/>
    <property type="match status" value="2"/>
</dbReference>
<feature type="transmembrane region" description="Helical" evidence="5">
    <location>
        <begin position="562"/>
        <end position="582"/>
    </location>
</feature>
<feature type="transmembrane region" description="Helical" evidence="5">
    <location>
        <begin position="349"/>
        <end position="367"/>
    </location>
</feature>
<sequence length="776" mass="87848">METCVREYNYWVPDRLIGRAVWSSCPKNFTDENTKQKCQGNDEDEIGLNPVPVYDKYSNVTYKNIYCARCNGALHTAFWKVSFQCFKWFDVSNLSLSKDLRLLRDRCYLQKMPVDDSLKRCIPWLRLPIKSDPTMGNTLCKAECLSYALLVVSRSRSKLFRNPHCAFCNGIELSDIVFLVQDDNSSPPHSFNTPPALTILFEFTSTSKFCIKTADQHKRSEDHPTTCLHDEAHDSVHRKEIKTCKLNCTFVAYNKTDYELVPNDLVFLKAHGKYYSNVSYKICGEKLLLCVNFSKTSPGTRSISFEHKENYKFLQLFSFIGAVVSIVSLVLLLVTYVLFVELRNLPGKIMLNLVISLLLYESVFLSAGKNDDQLICLVVAALFHLFALSSFTWMNVMAYDVHRAFAKVPDPAANRQEDSNKRLMCYSLYAWGGPAIVVLSCVTVDQLREGVIGYGLGKEGCFISENRAKIFSFIFPVGLILIFNLFALGHTSFRILKTRKTARKVTKQQQSSNVALICVKMASVMGVTWILGIAANVKALSFLWYPYVVLNSLQAGKKDHQLVCLVVAVLFHLFALSSFTWMNVMAYDVHRTFTEVSGPAANRREDLKIRLMCYSLYAWEGPAIVVLSCVTVDQLKEGAIGYGLGKENCFISEKKAKIFSFILPVGLILIFNLFALGHTSFHIVRTRKRARQVTKQQQSSNVALICVKMASVMGVTWILGIAANLQALSFLWYPYVVLNSLQGFFIFLSFAATGKALELYKSNFFKILRKQAPQKK</sequence>
<accession>A0A3M6TA47</accession>
<feature type="transmembrane region" description="Helical" evidence="5">
    <location>
        <begin position="702"/>
        <end position="725"/>
    </location>
</feature>
<dbReference type="InterPro" id="IPR000832">
    <property type="entry name" value="GPCR_2_secretin-like"/>
</dbReference>
<comment type="caution">
    <text evidence="7">The sequence shown here is derived from an EMBL/GenBank/DDBJ whole genome shotgun (WGS) entry which is preliminary data.</text>
</comment>
<name>A0A3M6TA47_POCDA</name>
<dbReference type="InterPro" id="IPR017981">
    <property type="entry name" value="GPCR_2-like_7TM"/>
</dbReference>
<dbReference type="PANTHER" id="PTHR45902:SF4">
    <property type="entry name" value="G-PROTEIN COUPLED RECEPTORS FAMILY 2 PROFILE 2 DOMAIN-CONTAINING PROTEIN"/>
    <property type="match status" value="1"/>
</dbReference>
<evidence type="ECO:0000256" key="2">
    <source>
        <dbReference type="ARBA" id="ARBA00022692"/>
    </source>
</evidence>
<evidence type="ECO:0000256" key="3">
    <source>
        <dbReference type="ARBA" id="ARBA00022989"/>
    </source>
</evidence>
<keyword evidence="2 5" id="KW-0812">Transmembrane</keyword>
<feature type="transmembrane region" description="Helical" evidence="5">
    <location>
        <begin position="731"/>
        <end position="752"/>
    </location>
</feature>
<evidence type="ECO:0000256" key="5">
    <source>
        <dbReference type="SAM" id="Phobius"/>
    </source>
</evidence>
<feature type="transmembrane region" description="Helical" evidence="5">
    <location>
        <begin position="468"/>
        <end position="488"/>
    </location>
</feature>
<dbReference type="InterPro" id="IPR053231">
    <property type="entry name" value="GPCR_LN-TM7"/>
</dbReference>
<dbReference type="AlphaFoldDB" id="A0A3M6TA47"/>
<feature type="transmembrane region" description="Helical" evidence="5">
    <location>
        <begin position="374"/>
        <end position="394"/>
    </location>
</feature>
<evidence type="ECO:0000313" key="8">
    <source>
        <dbReference type="Proteomes" id="UP000275408"/>
    </source>
</evidence>
<dbReference type="Gene3D" id="1.20.1070.10">
    <property type="entry name" value="Rhodopsin 7-helix transmembrane proteins"/>
    <property type="match status" value="2"/>
</dbReference>
<feature type="transmembrane region" description="Helical" evidence="5">
    <location>
        <begin position="313"/>
        <end position="337"/>
    </location>
</feature>
<dbReference type="PANTHER" id="PTHR45902">
    <property type="entry name" value="LATROPHILIN RECEPTOR-LIKE PROTEIN A"/>
    <property type="match status" value="1"/>
</dbReference>
<reference evidence="7 8" key="1">
    <citation type="journal article" date="2018" name="Sci. Rep.">
        <title>Comparative analysis of the Pocillopora damicornis genome highlights role of immune system in coral evolution.</title>
        <authorList>
            <person name="Cunning R."/>
            <person name="Bay R.A."/>
            <person name="Gillette P."/>
            <person name="Baker A.C."/>
            <person name="Traylor-Knowles N."/>
        </authorList>
    </citation>
    <scope>NUCLEOTIDE SEQUENCE [LARGE SCALE GENOMIC DNA]</scope>
    <source>
        <strain evidence="7">RSMAS</strain>
        <tissue evidence="7">Whole animal</tissue>
    </source>
</reference>
<gene>
    <name evidence="7" type="ORF">pdam_00003331</name>
</gene>
<dbReference type="SUPFAM" id="SSF81321">
    <property type="entry name" value="Family A G protein-coupled receptor-like"/>
    <property type="match status" value="1"/>
</dbReference>
<dbReference type="GO" id="GO:0016020">
    <property type="term" value="C:membrane"/>
    <property type="evidence" value="ECO:0007669"/>
    <property type="project" value="UniProtKB-SubCell"/>
</dbReference>
<protein>
    <recommendedName>
        <fullName evidence="6">G-protein coupled receptors family 2 profile 2 domain-containing protein</fullName>
    </recommendedName>
</protein>
<dbReference type="GO" id="GO:0004930">
    <property type="term" value="F:G protein-coupled receptor activity"/>
    <property type="evidence" value="ECO:0007669"/>
    <property type="project" value="InterPro"/>
</dbReference>
<keyword evidence="8" id="KW-1185">Reference proteome</keyword>
<dbReference type="CDD" id="cd15039">
    <property type="entry name" value="7tmB3_Methuselah-like"/>
    <property type="match status" value="2"/>
</dbReference>
<feature type="domain" description="G-protein coupled receptors family 2 profile 2" evidence="6">
    <location>
        <begin position="579"/>
        <end position="754"/>
    </location>
</feature>
<comment type="subcellular location">
    <subcellularLocation>
        <location evidence="1">Membrane</location>
        <topology evidence="1">Multi-pass membrane protein</topology>
    </subcellularLocation>
</comment>
<evidence type="ECO:0000313" key="7">
    <source>
        <dbReference type="EMBL" id="RMX38188.1"/>
    </source>
</evidence>
<feature type="domain" description="G-protein coupled receptors family 2 profile 2" evidence="6">
    <location>
        <begin position="314"/>
        <end position="583"/>
    </location>
</feature>
<dbReference type="Pfam" id="PF00002">
    <property type="entry name" value="7tm_2"/>
    <property type="match status" value="1"/>
</dbReference>
<proteinExistence type="predicted"/>
<keyword evidence="4 5" id="KW-0472">Membrane</keyword>
<keyword evidence="3 5" id="KW-1133">Transmembrane helix</keyword>
<evidence type="ECO:0000256" key="1">
    <source>
        <dbReference type="ARBA" id="ARBA00004141"/>
    </source>
</evidence>
<evidence type="ECO:0000259" key="6">
    <source>
        <dbReference type="PROSITE" id="PS50261"/>
    </source>
</evidence>
<dbReference type="GO" id="GO:0007166">
    <property type="term" value="P:cell surface receptor signaling pathway"/>
    <property type="evidence" value="ECO:0007669"/>
    <property type="project" value="InterPro"/>
</dbReference>
<evidence type="ECO:0000256" key="4">
    <source>
        <dbReference type="ARBA" id="ARBA00023136"/>
    </source>
</evidence>
<organism evidence="7 8">
    <name type="scientific">Pocillopora damicornis</name>
    <name type="common">Cauliflower coral</name>
    <name type="synonym">Millepora damicornis</name>
    <dbReference type="NCBI Taxonomy" id="46731"/>
    <lineage>
        <taxon>Eukaryota</taxon>
        <taxon>Metazoa</taxon>
        <taxon>Cnidaria</taxon>
        <taxon>Anthozoa</taxon>
        <taxon>Hexacorallia</taxon>
        <taxon>Scleractinia</taxon>
        <taxon>Astrocoeniina</taxon>
        <taxon>Pocilloporidae</taxon>
        <taxon>Pocillopora</taxon>
    </lineage>
</organism>
<feature type="transmembrane region" description="Helical" evidence="5">
    <location>
        <begin position="658"/>
        <end position="681"/>
    </location>
</feature>
<dbReference type="OrthoDB" id="6134459at2759"/>